<keyword evidence="3" id="KW-1185">Reference proteome</keyword>
<evidence type="ECO:0000313" key="3">
    <source>
        <dbReference type="Proteomes" id="UP000537989"/>
    </source>
</evidence>
<name>A0AAN6C8A2_FUSAU</name>
<dbReference type="Pfam" id="PF06985">
    <property type="entry name" value="HET"/>
    <property type="match status" value="1"/>
</dbReference>
<sequence>MFTGVRPETTAETIRPQTWDECQAAASLGCYVCGWIVYMERFNQTGKIDQCFETRYSMEFSGDCITYWSFIRIKRDGAFDVLLGFLPIPESDMTCYHHGLGGTAMEEHRPFERCSDQLSPRFQLGDQTISGDASNWIAECKMNHEKCRAHSSTFRPTRLIEIMSANQVRLIWSADLESEIKVSYVAFSHCWGDVDALKLEGKNVNQLFAGFETDTLPQTYRDAIAICVQLQYRFIWIDSLCIIQDSRSDWQNEATMMGSVYANADLNICAASAANSSQNLFPERDKNLLTPLDITSSWEGEGERRLRIVPADLLFAEISLCPLRKRAWVFQEWYLSKRSLILGSMQAWWQCHELLACETFPNGVPEEAGVTKYWNAETEAMKGGGKTMADWVSQTALYANTALTREEDRLMAFAGVAESFKAFHNLTEGYVAGLWRQTLPGSLAWANHGRKPALRSKEYKAPSWSWLSLDGPYELLPSSGVNNLECCTVEDIWLNYVDSSHDTGLLRGGSIQLRGCLIGPVARRSDGNLSEEFIINTYCQDSKDIDQVEYWAGGDQVEFNLKFDEKDANHAIMVSYLDIPIHDHYQKGLINGATRRTMPLEDVDGPIYLLHMNSELDPESEQGLVQGIILYQPLHQVDIFHRIGYYGILSSDTRLEYSRTLTDRYPIRSVLIL</sequence>
<organism evidence="2 3">
    <name type="scientific">Fusarium austroamericanum</name>
    <dbReference type="NCBI Taxonomy" id="282268"/>
    <lineage>
        <taxon>Eukaryota</taxon>
        <taxon>Fungi</taxon>
        <taxon>Dikarya</taxon>
        <taxon>Ascomycota</taxon>
        <taxon>Pezizomycotina</taxon>
        <taxon>Sordariomycetes</taxon>
        <taxon>Hypocreomycetidae</taxon>
        <taxon>Hypocreales</taxon>
        <taxon>Nectriaceae</taxon>
        <taxon>Fusarium</taxon>
    </lineage>
</organism>
<dbReference type="PANTHER" id="PTHR33112:SF11">
    <property type="entry name" value="HETEROKARYON INCOMPATIBILITY DOMAIN-CONTAINING PROTEIN"/>
    <property type="match status" value="1"/>
</dbReference>
<dbReference type="Proteomes" id="UP000537989">
    <property type="component" value="Unassembled WGS sequence"/>
</dbReference>
<reference evidence="2 3" key="1">
    <citation type="submission" date="2020-02" db="EMBL/GenBank/DDBJ databases">
        <title>Identification and distribution of gene clusters putatively required for synthesis of sphingolipid metabolism inhibitors in phylogenetically diverse species of the filamentous fungus Fusarium.</title>
        <authorList>
            <person name="Kim H.-S."/>
            <person name="Busman M."/>
            <person name="Brown D.W."/>
            <person name="Divon H."/>
            <person name="Uhlig S."/>
            <person name="Proctor R.H."/>
        </authorList>
    </citation>
    <scope>NUCLEOTIDE SEQUENCE [LARGE SCALE GENOMIC DNA]</scope>
    <source>
        <strain evidence="2 3">NRRL 2903</strain>
    </source>
</reference>
<gene>
    <name evidence="2" type="ORF">FAUST_1567</name>
</gene>
<protein>
    <recommendedName>
        <fullName evidence="1">Heterokaryon incompatibility domain-containing protein</fullName>
    </recommendedName>
</protein>
<evidence type="ECO:0000313" key="2">
    <source>
        <dbReference type="EMBL" id="KAF5245780.1"/>
    </source>
</evidence>
<proteinExistence type="predicted"/>
<evidence type="ECO:0000259" key="1">
    <source>
        <dbReference type="Pfam" id="PF06985"/>
    </source>
</evidence>
<dbReference type="EMBL" id="JAAMOD010000034">
    <property type="protein sequence ID" value="KAF5245780.1"/>
    <property type="molecule type" value="Genomic_DNA"/>
</dbReference>
<dbReference type="InterPro" id="IPR010730">
    <property type="entry name" value="HET"/>
</dbReference>
<comment type="caution">
    <text evidence="2">The sequence shown here is derived from an EMBL/GenBank/DDBJ whole genome shotgun (WGS) entry which is preliminary data.</text>
</comment>
<feature type="domain" description="Heterokaryon incompatibility" evidence="1">
    <location>
        <begin position="184"/>
        <end position="332"/>
    </location>
</feature>
<accession>A0AAN6C8A2</accession>
<dbReference type="PANTHER" id="PTHR33112">
    <property type="entry name" value="DOMAIN PROTEIN, PUTATIVE-RELATED"/>
    <property type="match status" value="1"/>
</dbReference>
<dbReference type="AlphaFoldDB" id="A0AAN6C8A2"/>